<dbReference type="Proteomes" id="UP001378960">
    <property type="component" value="Unassembled WGS sequence"/>
</dbReference>
<feature type="transmembrane region" description="Helical" evidence="7">
    <location>
        <begin position="69"/>
        <end position="85"/>
    </location>
</feature>
<evidence type="ECO:0000256" key="1">
    <source>
        <dbReference type="ARBA" id="ARBA00004653"/>
    </source>
</evidence>
<sequence length="139" mass="15566">MLWLTQTQKMGVFFSSAGAFLFILGIMSFFDSALLSMANILFLVGIALLIGPQRTLYFFSRRQKIRGSIMFALGILLIFLKHPFIGFIFEMFGMLALFGEFFATMVQFLRSVPIIGPFLSNPMVAPIVDKVAGIRVLPI</sequence>
<evidence type="ECO:0000256" key="2">
    <source>
        <dbReference type="ARBA" id="ARBA00022692"/>
    </source>
</evidence>
<gene>
    <name evidence="8" type="ORF">DAPK24_031910</name>
</gene>
<dbReference type="InterPro" id="IPR045176">
    <property type="entry name" value="Got1"/>
</dbReference>
<dbReference type="Pfam" id="PF04178">
    <property type="entry name" value="Got1"/>
    <property type="match status" value="1"/>
</dbReference>
<accession>A0AAV5R7P2</accession>
<dbReference type="PANTHER" id="PTHR21493:SF9">
    <property type="entry name" value="GOLGI TRANSPORT PROTEIN 1-RELATED"/>
    <property type="match status" value="1"/>
</dbReference>
<dbReference type="InterPro" id="IPR007305">
    <property type="entry name" value="Vesicle_transpt_Got1/SFT2"/>
</dbReference>
<keyword evidence="9" id="KW-1185">Reference proteome</keyword>
<dbReference type="GO" id="GO:0005783">
    <property type="term" value="C:endoplasmic reticulum"/>
    <property type="evidence" value="ECO:0007669"/>
    <property type="project" value="TreeGrafter"/>
</dbReference>
<name>A0AAV5R7P2_PICKL</name>
<dbReference type="AlphaFoldDB" id="A0AAV5R7P2"/>
<keyword evidence="4" id="KW-0333">Golgi apparatus</keyword>
<evidence type="ECO:0000256" key="5">
    <source>
        <dbReference type="ARBA" id="ARBA00023136"/>
    </source>
</evidence>
<feature type="transmembrane region" description="Helical" evidence="7">
    <location>
        <begin position="36"/>
        <end position="57"/>
    </location>
</feature>
<proteinExistence type="inferred from homology"/>
<dbReference type="PANTHER" id="PTHR21493">
    <property type="entry name" value="CGI-141-RELATED/LIPASE CONTAINING PROTEIN"/>
    <property type="match status" value="1"/>
</dbReference>
<keyword evidence="3 7" id="KW-1133">Transmembrane helix</keyword>
<protein>
    <submittedName>
        <fullName evidence="8">Got1 protein</fullName>
    </submittedName>
</protein>
<dbReference type="GO" id="GO:0000139">
    <property type="term" value="C:Golgi membrane"/>
    <property type="evidence" value="ECO:0007669"/>
    <property type="project" value="UniProtKB-SubCell"/>
</dbReference>
<dbReference type="GO" id="GO:0030134">
    <property type="term" value="C:COPII-coated ER to Golgi transport vesicle"/>
    <property type="evidence" value="ECO:0007669"/>
    <property type="project" value="TreeGrafter"/>
</dbReference>
<dbReference type="GO" id="GO:0042147">
    <property type="term" value="P:retrograde transport, endosome to Golgi"/>
    <property type="evidence" value="ECO:0007669"/>
    <property type="project" value="InterPro"/>
</dbReference>
<evidence type="ECO:0000313" key="9">
    <source>
        <dbReference type="Proteomes" id="UP001378960"/>
    </source>
</evidence>
<comment type="similarity">
    <text evidence="6">Belongs to the GOT1 family.</text>
</comment>
<evidence type="ECO:0000256" key="6">
    <source>
        <dbReference type="ARBA" id="ARBA00025799"/>
    </source>
</evidence>
<evidence type="ECO:0000256" key="3">
    <source>
        <dbReference type="ARBA" id="ARBA00022989"/>
    </source>
</evidence>
<dbReference type="GO" id="GO:0005829">
    <property type="term" value="C:cytosol"/>
    <property type="evidence" value="ECO:0007669"/>
    <property type="project" value="GOC"/>
</dbReference>
<keyword evidence="5 7" id="KW-0472">Membrane</keyword>
<feature type="transmembrane region" description="Helical" evidence="7">
    <location>
        <begin position="12"/>
        <end position="30"/>
    </location>
</feature>
<dbReference type="GO" id="GO:0006888">
    <property type="term" value="P:endoplasmic reticulum to Golgi vesicle-mediated transport"/>
    <property type="evidence" value="ECO:0007669"/>
    <property type="project" value="InterPro"/>
</dbReference>
<evidence type="ECO:0000256" key="4">
    <source>
        <dbReference type="ARBA" id="ARBA00023034"/>
    </source>
</evidence>
<dbReference type="GO" id="GO:0000137">
    <property type="term" value="C:Golgi cis cisterna"/>
    <property type="evidence" value="ECO:0007669"/>
    <property type="project" value="TreeGrafter"/>
</dbReference>
<reference evidence="8 9" key="1">
    <citation type="journal article" date="2023" name="Elife">
        <title>Identification of key yeast species and microbe-microbe interactions impacting larval growth of Drosophila in the wild.</title>
        <authorList>
            <person name="Mure A."/>
            <person name="Sugiura Y."/>
            <person name="Maeda R."/>
            <person name="Honda K."/>
            <person name="Sakurai N."/>
            <person name="Takahashi Y."/>
            <person name="Watada M."/>
            <person name="Katoh T."/>
            <person name="Gotoh A."/>
            <person name="Gotoh Y."/>
            <person name="Taniguchi I."/>
            <person name="Nakamura K."/>
            <person name="Hayashi T."/>
            <person name="Katayama T."/>
            <person name="Uemura T."/>
            <person name="Hattori Y."/>
        </authorList>
    </citation>
    <scope>NUCLEOTIDE SEQUENCE [LARGE SCALE GENOMIC DNA]</scope>
    <source>
        <strain evidence="8 9">PK-24</strain>
    </source>
</reference>
<evidence type="ECO:0000313" key="8">
    <source>
        <dbReference type="EMBL" id="GMM46616.1"/>
    </source>
</evidence>
<keyword evidence="2 7" id="KW-0812">Transmembrane</keyword>
<dbReference type="EMBL" id="BTGB01000004">
    <property type="protein sequence ID" value="GMM46616.1"/>
    <property type="molecule type" value="Genomic_DNA"/>
</dbReference>
<organism evidence="8 9">
    <name type="scientific">Pichia kluyveri</name>
    <name type="common">Yeast</name>
    <dbReference type="NCBI Taxonomy" id="36015"/>
    <lineage>
        <taxon>Eukaryota</taxon>
        <taxon>Fungi</taxon>
        <taxon>Dikarya</taxon>
        <taxon>Ascomycota</taxon>
        <taxon>Saccharomycotina</taxon>
        <taxon>Pichiomycetes</taxon>
        <taxon>Pichiales</taxon>
        <taxon>Pichiaceae</taxon>
        <taxon>Pichia</taxon>
    </lineage>
</organism>
<evidence type="ECO:0000256" key="7">
    <source>
        <dbReference type="SAM" id="Phobius"/>
    </source>
</evidence>
<comment type="caution">
    <text evidence="8">The sequence shown here is derived from an EMBL/GenBank/DDBJ whole genome shotgun (WGS) entry which is preliminary data.</text>
</comment>
<comment type="subcellular location">
    <subcellularLocation>
        <location evidence="1">Golgi apparatus membrane</location>
        <topology evidence="1">Multi-pass membrane protein</topology>
    </subcellularLocation>
</comment>